<feature type="transmembrane region" description="Helical" evidence="1">
    <location>
        <begin position="20"/>
        <end position="48"/>
    </location>
</feature>
<reference evidence="2 3" key="1">
    <citation type="submission" date="2023-07" db="EMBL/GenBank/DDBJ databases">
        <title>Genomic Encyclopedia of Type Strains, Phase IV (KMG-IV): sequencing the most valuable type-strain genomes for metagenomic binning, comparative biology and taxonomic classification.</title>
        <authorList>
            <person name="Goeker M."/>
        </authorList>
    </citation>
    <scope>NUCLEOTIDE SEQUENCE [LARGE SCALE GENOMIC DNA]</scope>
    <source>
        <strain evidence="2 3">DSM 102814</strain>
    </source>
</reference>
<organism evidence="2 3">
    <name type="scientific">Mesonia maritima</name>
    <dbReference type="NCBI Taxonomy" id="1793873"/>
    <lineage>
        <taxon>Bacteria</taxon>
        <taxon>Pseudomonadati</taxon>
        <taxon>Bacteroidota</taxon>
        <taxon>Flavobacteriia</taxon>
        <taxon>Flavobacteriales</taxon>
        <taxon>Flavobacteriaceae</taxon>
        <taxon>Mesonia</taxon>
    </lineage>
</organism>
<dbReference type="PANTHER" id="PTHR34219:SF3">
    <property type="entry name" value="BLL7967 PROTEIN"/>
    <property type="match status" value="1"/>
</dbReference>
<keyword evidence="3" id="KW-1185">Reference proteome</keyword>
<feature type="transmembrane region" description="Helical" evidence="1">
    <location>
        <begin position="355"/>
        <end position="376"/>
    </location>
</feature>
<sequence>MASKSSKNKKKKNKSYFYRLSAWLHLWLGLISGIVVVIVSLTATILVFERELKLIFEPYQTVEVPESKEFLPPSILSETVKEKYGFTSVWGVFYRGEDKSVEVPYYADRSNYQVVYVNPYTGKILHNRYLNNDFWRFVLEGHYNFWLPRNIGKPLVAYATLIFVITLLTGLVLWWPKKWTKATKNASFKIKWKAKFKRLNYDLHNVLGFYTLLIALIFGLTGMVYGMSWFRDFSYWTASGGEEFTRERFFSDTTAVAKYTQKDEDVLFNNVINKVDPKHNKINVKYPYGKNGVWSIGINPSMQSRWQTATIHYEQNSLRAIKVEPTLEKANGGDQLMRLNYDLHVGAIGGITTKIIAFLVCIVATSLPITGFIIWWKKGNKWKGLKFPLP</sequence>
<evidence type="ECO:0000313" key="3">
    <source>
        <dbReference type="Proteomes" id="UP001257659"/>
    </source>
</evidence>
<gene>
    <name evidence="2" type="ORF">GGR31_000262</name>
</gene>
<keyword evidence="1" id="KW-1133">Transmembrane helix</keyword>
<dbReference type="InterPro" id="IPR005625">
    <property type="entry name" value="PepSY-ass_TM"/>
</dbReference>
<evidence type="ECO:0000313" key="2">
    <source>
        <dbReference type="EMBL" id="MDR6299646.1"/>
    </source>
</evidence>
<name>A0ABU1K2V8_9FLAO</name>
<dbReference type="Pfam" id="PF03929">
    <property type="entry name" value="PepSY_TM"/>
    <property type="match status" value="1"/>
</dbReference>
<feature type="transmembrane region" description="Helical" evidence="1">
    <location>
        <begin position="207"/>
        <end position="230"/>
    </location>
</feature>
<keyword evidence="1" id="KW-0472">Membrane</keyword>
<dbReference type="EMBL" id="JAVDQA010000001">
    <property type="protein sequence ID" value="MDR6299646.1"/>
    <property type="molecule type" value="Genomic_DNA"/>
</dbReference>
<dbReference type="PANTHER" id="PTHR34219">
    <property type="entry name" value="IRON-REGULATED INNER MEMBRANE PROTEIN-RELATED"/>
    <property type="match status" value="1"/>
</dbReference>
<accession>A0ABU1K2V8</accession>
<proteinExistence type="predicted"/>
<keyword evidence="1" id="KW-0812">Transmembrane</keyword>
<dbReference type="Proteomes" id="UP001257659">
    <property type="component" value="Unassembled WGS sequence"/>
</dbReference>
<evidence type="ECO:0000256" key="1">
    <source>
        <dbReference type="SAM" id="Phobius"/>
    </source>
</evidence>
<protein>
    <submittedName>
        <fullName evidence="2">Iron-regulated membrane protein</fullName>
    </submittedName>
</protein>
<dbReference type="RefSeq" id="WP_309726514.1">
    <property type="nucleotide sequence ID" value="NZ_JAVDQA010000001.1"/>
</dbReference>
<feature type="transmembrane region" description="Helical" evidence="1">
    <location>
        <begin position="155"/>
        <end position="175"/>
    </location>
</feature>
<comment type="caution">
    <text evidence="2">The sequence shown here is derived from an EMBL/GenBank/DDBJ whole genome shotgun (WGS) entry which is preliminary data.</text>
</comment>